<dbReference type="AlphaFoldDB" id="X0ZAS7"/>
<evidence type="ECO:0000259" key="2">
    <source>
        <dbReference type="Pfam" id="PF12773"/>
    </source>
</evidence>
<dbReference type="Pfam" id="PF12773">
    <property type="entry name" value="DZR"/>
    <property type="match status" value="1"/>
</dbReference>
<evidence type="ECO:0000256" key="1">
    <source>
        <dbReference type="SAM" id="Phobius"/>
    </source>
</evidence>
<dbReference type="EMBL" id="BART01004831">
    <property type="protein sequence ID" value="GAG57508.1"/>
    <property type="molecule type" value="Genomic_DNA"/>
</dbReference>
<feature type="domain" description="DZANK-type" evidence="2">
    <location>
        <begin position="100"/>
        <end position="142"/>
    </location>
</feature>
<evidence type="ECO:0000313" key="4">
    <source>
        <dbReference type="EMBL" id="GAH18866.1"/>
    </source>
</evidence>
<protein>
    <recommendedName>
        <fullName evidence="2">DZANK-type domain-containing protein</fullName>
    </recommendedName>
</protein>
<dbReference type="InterPro" id="IPR025874">
    <property type="entry name" value="DZR"/>
</dbReference>
<accession>X0ZAS7</accession>
<feature type="transmembrane region" description="Helical" evidence="1">
    <location>
        <begin position="49"/>
        <end position="70"/>
    </location>
</feature>
<keyword evidence="1" id="KW-1133">Transmembrane helix</keyword>
<comment type="caution">
    <text evidence="3">The sequence shown here is derived from an EMBL/GenBank/DDBJ whole genome shotgun (WGS) entry which is preliminary data.</text>
</comment>
<sequence>MQIFQDILAFFQSGFFKFIIYLFLYFIVVIWLSFVYWTYRDANQRGTSGLLWALVVFIFNFFGLLIYLILRPSEYVQDVMERELEIETKESLMNLQILKCPACGNNVEKDFFICPYCRKKLKNPCPKCGKPLQLNWSICPFCKTPL</sequence>
<keyword evidence="1" id="KW-0472">Membrane</keyword>
<name>X0ZAS7_9ZZZZ</name>
<feature type="transmembrane region" description="Helical" evidence="1">
    <location>
        <begin position="18"/>
        <end position="37"/>
    </location>
</feature>
<evidence type="ECO:0000313" key="3">
    <source>
        <dbReference type="EMBL" id="GAG57508.1"/>
    </source>
</evidence>
<keyword evidence="1" id="KW-0812">Transmembrane</keyword>
<proteinExistence type="predicted"/>
<reference evidence="3" key="1">
    <citation type="journal article" date="2014" name="Front. Microbiol.">
        <title>High frequency of phylogenetically diverse reductive dehalogenase-homologous genes in deep subseafloor sedimentary metagenomes.</title>
        <authorList>
            <person name="Kawai M."/>
            <person name="Futagami T."/>
            <person name="Toyoda A."/>
            <person name="Takaki Y."/>
            <person name="Nishi S."/>
            <person name="Hori S."/>
            <person name="Arai W."/>
            <person name="Tsubouchi T."/>
            <person name="Morono Y."/>
            <person name="Uchiyama I."/>
            <person name="Ito T."/>
            <person name="Fujiyama A."/>
            <person name="Inagaki F."/>
            <person name="Takami H."/>
        </authorList>
    </citation>
    <scope>NUCLEOTIDE SEQUENCE</scope>
    <source>
        <strain evidence="3">Expedition CK06-06</strain>
    </source>
</reference>
<gene>
    <name evidence="3" type="ORF">S01H4_11752</name>
    <name evidence="4" type="ORF">S03H2_06507</name>
</gene>
<organism evidence="3">
    <name type="scientific">marine sediment metagenome</name>
    <dbReference type="NCBI Taxonomy" id="412755"/>
    <lineage>
        <taxon>unclassified sequences</taxon>
        <taxon>metagenomes</taxon>
        <taxon>ecological metagenomes</taxon>
    </lineage>
</organism>
<dbReference type="EMBL" id="BARU01002866">
    <property type="protein sequence ID" value="GAH18866.1"/>
    <property type="molecule type" value="Genomic_DNA"/>
</dbReference>